<accession>A0A0N5B2Y3</accession>
<organism evidence="1 2">
    <name type="scientific">Strongyloides papillosus</name>
    <name type="common">Intestinal threadworm</name>
    <dbReference type="NCBI Taxonomy" id="174720"/>
    <lineage>
        <taxon>Eukaryota</taxon>
        <taxon>Metazoa</taxon>
        <taxon>Ecdysozoa</taxon>
        <taxon>Nematoda</taxon>
        <taxon>Chromadorea</taxon>
        <taxon>Rhabditida</taxon>
        <taxon>Tylenchina</taxon>
        <taxon>Panagrolaimomorpha</taxon>
        <taxon>Strongyloidoidea</taxon>
        <taxon>Strongyloididae</taxon>
        <taxon>Strongyloides</taxon>
    </lineage>
</organism>
<keyword evidence="1" id="KW-1185">Reference proteome</keyword>
<sequence>MKRRSTKTNLTDSVNSLRSVNSQRIPPNPAYQHLTLNQYVEFLKNCKLSFEAKILLRQLGVDVKIPRRQLLSLRSFQLYHNISRGTHVMKALFGTALGTIPVAEAVALRFFRHYCSDNHTFMEDLKYLDSVKAYECYFKIMGKDEFEFPEDIAPSLRAVWIHSNRVYLTGRLPSNLKYLILLWKMWCKYCILA</sequence>
<dbReference type="AlphaFoldDB" id="A0A0N5B2Y3"/>
<dbReference type="WBParaSite" id="SPAL_0000043400.1">
    <property type="protein sequence ID" value="SPAL_0000043400.1"/>
    <property type="gene ID" value="SPAL_0000043400"/>
</dbReference>
<protein>
    <submittedName>
        <fullName evidence="2">Transcription termination factor 3, mitochondrial</fullName>
    </submittedName>
</protein>
<evidence type="ECO:0000313" key="1">
    <source>
        <dbReference type="Proteomes" id="UP000046392"/>
    </source>
</evidence>
<evidence type="ECO:0000313" key="2">
    <source>
        <dbReference type="WBParaSite" id="SPAL_0000043400.1"/>
    </source>
</evidence>
<dbReference type="Proteomes" id="UP000046392">
    <property type="component" value="Unplaced"/>
</dbReference>
<proteinExistence type="predicted"/>
<name>A0A0N5B2Y3_STREA</name>
<reference evidence="2" key="1">
    <citation type="submission" date="2017-02" db="UniProtKB">
        <authorList>
            <consortium name="WormBaseParasite"/>
        </authorList>
    </citation>
    <scope>IDENTIFICATION</scope>
</reference>